<dbReference type="EMBL" id="UYWX01003208">
    <property type="protein sequence ID" value="VDM23650.1"/>
    <property type="molecule type" value="Genomic_DNA"/>
</dbReference>
<dbReference type="Proteomes" id="UP000274429">
    <property type="component" value="Unassembled WGS sequence"/>
</dbReference>
<dbReference type="STRING" id="6205.A0A0R3WT01"/>
<evidence type="ECO:0000313" key="2">
    <source>
        <dbReference type="Proteomes" id="UP000274429"/>
    </source>
</evidence>
<protein>
    <submittedName>
        <fullName evidence="1 3">Uncharacterized protein</fullName>
    </submittedName>
</protein>
<name>A0A0R3WT01_HYDTA</name>
<keyword evidence="2" id="KW-1185">Reference proteome</keyword>
<gene>
    <name evidence="1" type="ORF">TTAC_LOCUS3876</name>
</gene>
<organism evidence="3">
    <name type="scientific">Hydatigena taeniaeformis</name>
    <name type="common">Feline tapeworm</name>
    <name type="synonym">Taenia taeniaeformis</name>
    <dbReference type="NCBI Taxonomy" id="6205"/>
    <lineage>
        <taxon>Eukaryota</taxon>
        <taxon>Metazoa</taxon>
        <taxon>Spiralia</taxon>
        <taxon>Lophotrochozoa</taxon>
        <taxon>Platyhelminthes</taxon>
        <taxon>Cestoda</taxon>
        <taxon>Eucestoda</taxon>
        <taxon>Cyclophyllidea</taxon>
        <taxon>Taeniidae</taxon>
        <taxon>Hydatigera</taxon>
    </lineage>
</organism>
<reference evidence="3" key="1">
    <citation type="submission" date="2017-02" db="UniProtKB">
        <authorList>
            <consortium name="WormBaseParasite"/>
        </authorList>
    </citation>
    <scope>IDENTIFICATION</scope>
</reference>
<evidence type="ECO:0000313" key="1">
    <source>
        <dbReference type="EMBL" id="VDM23650.1"/>
    </source>
</evidence>
<dbReference type="OrthoDB" id="10026202at2759"/>
<evidence type="ECO:0000313" key="3">
    <source>
        <dbReference type="WBParaSite" id="TTAC_0000389101-mRNA-1"/>
    </source>
</evidence>
<dbReference type="WBParaSite" id="TTAC_0000389101-mRNA-1">
    <property type="protein sequence ID" value="TTAC_0000389101-mRNA-1"/>
    <property type="gene ID" value="TTAC_0000389101"/>
</dbReference>
<reference evidence="1 2" key="2">
    <citation type="submission" date="2018-11" db="EMBL/GenBank/DDBJ databases">
        <authorList>
            <consortium name="Pathogen Informatics"/>
        </authorList>
    </citation>
    <scope>NUCLEOTIDE SEQUENCE [LARGE SCALE GENOMIC DNA]</scope>
</reference>
<dbReference type="AlphaFoldDB" id="A0A0R3WT01"/>
<proteinExistence type="predicted"/>
<accession>A0A0R3WT01</accession>
<sequence length="111" mass="12448">MALKAFCPQTNKASVLRDDPIIYKLLFRVAPPPKDSTGRIGPRFLWSLVSLSRRNTVDQSASGSPIVTRLNIESFEFKHLALVIKVGSRGFCLVQIIKYHKGLEMQLFDSA</sequence>